<evidence type="ECO:0000256" key="6">
    <source>
        <dbReference type="SAM" id="Coils"/>
    </source>
</evidence>
<accession>A0ABR2WJE0</accession>
<comment type="subcellular location">
    <subcellularLocation>
        <location evidence="1">Nucleus</location>
    </subcellularLocation>
</comment>
<feature type="region of interest" description="Disordered" evidence="7">
    <location>
        <begin position="107"/>
        <end position="173"/>
    </location>
</feature>
<dbReference type="EMBL" id="JASJQH010001293">
    <property type="protein sequence ID" value="KAK9761635.1"/>
    <property type="molecule type" value="Genomic_DNA"/>
</dbReference>
<keyword evidence="2" id="KW-0805">Transcription regulation</keyword>
<dbReference type="SUPFAM" id="SSF57959">
    <property type="entry name" value="Leucine zipper domain"/>
    <property type="match status" value="1"/>
</dbReference>
<dbReference type="PROSITE" id="PS00036">
    <property type="entry name" value="BZIP_BASIC"/>
    <property type="match status" value="1"/>
</dbReference>
<evidence type="ECO:0000259" key="8">
    <source>
        <dbReference type="PROSITE" id="PS50217"/>
    </source>
</evidence>
<keyword evidence="4" id="KW-0804">Transcription</keyword>
<protein>
    <recommendedName>
        <fullName evidence="8">BZIP domain-containing protein</fullName>
    </recommendedName>
</protein>
<evidence type="ECO:0000256" key="1">
    <source>
        <dbReference type="ARBA" id="ARBA00004123"/>
    </source>
</evidence>
<dbReference type="SMART" id="SM00338">
    <property type="entry name" value="BRLZ"/>
    <property type="match status" value="1"/>
</dbReference>
<feature type="compositionally biased region" description="Polar residues" evidence="7">
    <location>
        <begin position="107"/>
        <end position="135"/>
    </location>
</feature>
<dbReference type="InterPro" id="IPR004827">
    <property type="entry name" value="bZIP"/>
</dbReference>
<gene>
    <name evidence="9" type="ORF">K7432_013324</name>
</gene>
<dbReference type="InterPro" id="IPR046347">
    <property type="entry name" value="bZIP_sf"/>
</dbReference>
<keyword evidence="6" id="KW-0175">Coiled coil</keyword>
<evidence type="ECO:0000256" key="7">
    <source>
        <dbReference type="SAM" id="MobiDB-lite"/>
    </source>
</evidence>
<evidence type="ECO:0000313" key="9">
    <source>
        <dbReference type="EMBL" id="KAK9761635.1"/>
    </source>
</evidence>
<evidence type="ECO:0000256" key="4">
    <source>
        <dbReference type="ARBA" id="ARBA00023163"/>
    </source>
</evidence>
<evidence type="ECO:0000256" key="2">
    <source>
        <dbReference type="ARBA" id="ARBA00023015"/>
    </source>
</evidence>
<feature type="domain" description="BZIP" evidence="8">
    <location>
        <begin position="157"/>
        <end position="220"/>
    </location>
</feature>
<keyword evidence="5" id="KW-0539">Nucleus</keyword>
<dbReference type="Proteomes" id="UP001479436">
    <property type="component" value="Unassembled WGS sequence"/>
</dbReference>
<sequence length="241" mass="27190">MAQFDTFDFVTPNSLNLQHSSETDGKEIKEELDLWSTAQFTYDSTIPFDLNHNLVSSVFDTFSLNLCTPPMSTPALSQSAVSPVINLFDDGSEFTSLMAPHPAFPLTTGTPDLIESTQNTTAQNNSSLLKTQPVPQNKRKKSMKDRDIDGEGSPEQSTAEEDKRRRNTAASARFRIKKKIREQILEKTVEEMTTKAETMESRVKELEKEVEWLRALLLEKNTKLSEESTQKQHAKESLGIF</sequence>
<organism evidence="9 10">
    <name type="scientific">Basidiobolus ranarum</name>
    <dbReference type="NCBI Taxonomy" id="34480"/>
    <lineage>
        <taxon>Eukaryota</taxon>
        <taxon>Fungi</taxon>
        <taxon>Fungi incertae sedis</taxon>
        <taxon>Zoopagomycota</taxon>
        <taxon>Entomophthoromycotina</taxon>
        <taxon>Basidiobolomycetes</taxon>
        <taxon>Basidiobolales</taxon>
        <taxon>Basidiobolaceae</taxon>
        <taxon>Basidiobolus</taxon>
    </lineage>
</organism>
<dbReference type="PANTHER" id="PTHR13044:SF14">
    <property type="entry name" value="CRYPTOCEPHAL, ISOFORM A"/>
    <property type="match status" value="1"/>
</dbReference>
<evidence type="ECO:0000313" key="10">
    <source>
        <dbReference type="Proteomes" id="UP001479436"/>
    </source>
</evidence>
<evidence type="ECO:0000256" key="5">
    <source>
        <dbReference type="ARBA" id="ARBA00023242"/>
    </source>
</evidence>
<dbReference type="Gene3D" id="1.20.5.170">
    <property type="match status" value="1"/>
</dbReference>
<proteinExistence type="predicted"/>
<name>A0ABR2WJE0_9FUNG</name>
<keyword evidence="10" id="KW-1185">Reference proteome</keyword>
<evidence type="ECO:0000256" key="3">
    <source>
        <dbReference type="ARBA" id="ARBA00023125"/>
    </source>
</evidence>
<dbReference type="PROSITE" id="PS50217">
    <property type="entry name" value="BZIP"/>
    <property type="match status" value="1"/>
</dbReference>
<dbReference type="PANTHER" id="PTHR13044">
    <property type="entry name" value="ACTIVATING TRANSCRIPTION FACTOR ATF 4/5"/>
    <property type="match status" value="1"/>
</dbReference>
<feature type="coiled-coil region" evidence="6">
    <location>
        <begin position="182"/>
        <end position="223"/>
    </location>
</feature>
<reference evidence="9 10" key="1">
    <citation type="submission" date="2023-04" db="EMBL/GenBank/DDBJ databases">
        <title>Genome of Basidiobolus ranarum AG-B5.</title>
        <authorList>
            <person name="Stajich J.E."/>
            <person name="Carter-House D."/>
            <person name="Gryganskyi A."/>
        </authorList>
    </citation>
    <scope>NUCLEOTIDE SEQUENCE [LARGE SCALE GENOMIC DNA]</scope>
    <source>
        <strain evidence="9 10">AG-B5</strain>
    </source>
</reference>
<comment type="caution">
    <text evidence="9">The sequence shown here is derived from an EMBL/GenBank/DDBJ whole genome shotgun (WGS) entry which is preliminary data.</text>
</comment>
<keyword evidence="3" id="KW-0238">DNA-binding</keyword>
<dbReference type="Pfam" id="PF07716">
    <property type="entry name" value="bZIP_2"/>
    <property type="match status" value="1"/>
</dbReference>
<dbReference type="CDD" id="cd14705">
    <property type="entry name" value="bZIP_Zip1"/>
    <property type="match status" value="1"/>
</dbReference>